<keyword evidence="2" id="KW-1185">Reference proteome</keyword>
<evidence type="ECO:0000313" key="1">
    <source>
        <dbReference type="EMBL" id="SEJ94727.1"/>
    </source>
</evidence>
<dbReference type="AlphaFoldDB" id="A0A1H7D1N1"/>
<dbReference type="RefSeq" id="WP_092265906.1">
    <property type="nucleotide sequence ID" value="NZ_FNZA01000049.1"/>
</dbReference>
<reference evidence="2" key="1">
    <citation type="submission" date="2016-10" db="EMBL/GenBank/DDBJ databases">
        <authorList>
            <person name="Varghese N."/>
            <person name="Submissions S."/>
        </authorList>
    </citation>
    <scope>NUCLEOTIDE SEQUENCE [LARGE SCALE GENOMIC DNA]</scope>
    <source>
        <strain evidence="2">CGMCC 1.10218</strain>
    </source>
</reference>
<dbReference type="OrthoDB" id="9959281at2"/>
<accession>A0A1H7D1N1</accession>
<sequence>MAAQAGELVLITWLLRPLDRLPLKSAALAEAGRKSVEGMLRLQAPRLRAHDTAIQRGDKHGCTHSHTVAPLADVSRALQAAALAAPSGRGGGAWHIPGKLHIVRIGSTREDLERVAGYLSRDPDCRFDLPEDHPDCLQAHEQELARKRSGARSPRLTWFKLPRDW</sequence>
<dbReference type="Proteomes" id="UP000199223">
    <property type="component" value="Unassembled WGS sequence"/>
</dbReference>
<name>A0A1H7D1N1_9DEIO</name>
<proteinExistence type="predicted"/>
<organism evidence="1 2">
    <name type="scientific">Deinococcus reticulitermitis</name>
    <dbReference type="NCBI Taxonomy" id="856736"/>
    <lineage>
        <taxon>Bacteria</taxon>
        <taxon>Thermotogati</taxon>
        <taxon>Deinococcota</taxon>
        <taxon>Deinococci</taxon>
        <taxon>Deinococcales</taxon>
        <taxon>Deinococcaceae</taxon>
        <taxon>Deinococcus</taxon>
    </lineage>
</organism>
<evidence type="ECO:0000313" key="2">
    <source>
        <dbReference type="Proteomes" id="UP000199223"/>
    </source>
</evidence>
<gene>
    <name evidence="1" type="ORF">SAMN04488058_1497</name>
</gene>
<protein>
    <submittedName>
        <fullName evidence="1">Uncharacterized protein</fullName>
    </submittedName>
</protein>
<dbReference type="EMBL" id="FNZA01000049">
    <property type="protein sequence ID" value="SEJ94727.1"/>
    <property type="molecule type" value="Genomic_DNA"/>
</dbReference>